<name>A0A1Y5F1X5_9BACT</name>
<comment type="catalytic activity">
    <reaction evidence="1">
        <text>ATP + protein L-histidine = ADP + protein N-phospho-L-histidine.</text>
        <dbReference type="EC" id="2.7.13.3"/>
    </reaction>
</comment>
<proteinExistence type="predicted"/>
<feature type="transmembrane region" description="Helical" evidence="7">
    <location>
        <begin position="21"/>
        <end position="43"/>
    </location>
</feature>
<dbReference type="GO" id="GO:0004721">
    <property type="term" value="F:phosphoprotein phosphatase activity"/>
    <property type="evidence" value="ECO:0007669"/>
    <property type="project" value="TreeGrafter"/>
</dbReference>
<feature type="transmembrane region" description="Helical" evidence="7">
    <location>
        <begin position="73"/>
        <end position="92"/>
    </location>
</feature>
<evidence type="ECO:0000256" key="2">
    <source>
        <dbReference type="ARBA" id="ARBA00012438"/>
    </source>
</evidence>
<dbReference type="EMBL" id="MAAO01000016">
    <property type="protein sequence ID" value="OUR93127.1"/>
    <property type="molecule type" value="Genomic_DNA"/>
</dbReference>
<organism evidence="9 10">
    <name type="scientific">Halobacteriovorax marinus</name>
    <dbReference type="NCBI Taxonomy" id="97084"/>
    <lineage>
        <taxon>Bacteria</taxon>
        <taxon>Pseudomonadati</taxon>
        <taxon>Bdellovibrionota</taxon>
        <taxon>Bacteriovoracia</taxon>
        <taxon>Bacteriovoracales</taxon>
        <taxon>Halobacteriovoraceae</taxon>
        <taxon>Halobacteriovorax</taxon>
    </lineage>
</organism>
<keyword evidence="6" id="KW-0902">Two-component regulatory system</keyword>
<dbReference type="InterPro" id="IPR036890">
    <property type="entry name" value="HATPase_C_sf"/>
</dbReference>
<feature type="transmembrane region" description="Helical" evidence="7">
    <location>
        <begin position="98"/>
        <end position="115"/>
    </location>
</feature>
<reference evidence="10" key="1">
    <citation type="journal article" date="2017" name="Proc. Natl. Acad. Sci. U.S.A.">
        <title>Simulation of Deepwater Horizon oil plume reveals substrate specialization within a complex community of hydrocarbon-degraders.</title>
        <authorList>
            <person name="Hu P."/>
            <person name="Dubinsky E.A."/>
            <person name="Probst A.J."/>
            <person name="Wang J."/>
            <person name="Sieber C.M.K."/>
            <person name="Tom L.M."/>
            <person name="Gardinali P."/>
            <person name="Banfield J.F."/>
            <person name="Atlas R.M."/>
            <person name="Andersen G.L."/>
        </authorList>
    </citation>
    <scope>NUCLEOTIDE SEQUENCE [LARGE SCALE GENOMIC DNA]</scope>
</reference>
<dbReference type="InterPro" id="IPR003594">
    <property type="entry name" value="HATPase_dom"/>
</dbReference>
<feature type="transmembrane region" description="Helical" evidence="7">
    <location>
        <begin position="154"/>
        <end position="173"/>
    </location>
</feature>
<evidence type="ECO:0000313" key="10">
    <source>
        <dbReference type="Proteomes" id="UP000196531"/>
    </source>
</evidence>
<keyword evidence="4" id="KW-0808">Transferase</keyword>
<evidence type="ECO:0000256" key="1">
    <source>
        <dbReference type="ARBA" id="ARBA00000085"/>
    </source>
</evidence>
<feature type="domain" description="Histidine kinase" evidence="8">
    <location>
        <begin position="207"/>
        <end position="425"/>
    </location>
</feature>
<evidence type="ECO:0000256" key="6">
    <source>
        <dbReference type="ARBA" id="ARBA00023012"/>
    </source>
</evidence>
<dbReference type="PANTHER" id="PTHR45453:SF1">
    <property type="entry name" value="PHOSPHATE REGULON SENSOR PROTEIN PHOR"/>
    <property type="match status" value="1"/>
</dbReference>
<keyword evidence="7" id="KW-1133">Transmembrane helix</keyword>
<comment type="caution">
    <text evidence="9">The sequence shown here is derived from an EMBL/GenBank/DDBJ whole genome shotgun (WGS) entry which is preliminary data.</text>
</comment>
<evidence type="ECO:0000256" key="3">
    <source>
        <dbReference type="ARBA" id="ARBA00022553"/>
    </source>
</evidence>
<evidence type="ECO:0000256" key="5">
    <source>
        <dbReference type="ARBA" id="ARBA00022777"/>
    </source>
</evidence>
<keyword evidence="3" id="KW-0597">Phosphoprotein</keyword>
<keyword evidence="7" id="KW-0812">Transmembrane</keyword>
<dbReference type="InterPro" id="IPR005467">
    <property type="entry name" value="His_kinase_dom"/>
</dbReference>
<dbReference type="Pfam" id="PF02518">
    <property type="entry name" value="HATPase_c"/>
    <property type="match status" value="1"/>
</dbReference>
<keyword evidence="7" id="KW-0472">Membrane</keyword>
<keyword evidence="5" id="KW-0418">Kinase</keyword>
<evidence type="ECO:0000259" key="8">
    <source>
        <dbReference type="PROSITE" id="PS50109"/>
    </source>
</evidence>
<dbReference type="GO" id="GO:0000155">
    <property type="term" value="F:phosphorelay sensor kinase activity"/>
    <property type="evidence" value="ECO:0007669"/>
    <property type="project" value="TreeGrafter"/>
</dbReference>
<gene>
    <name evidence="9" type="ORF">A9Q84_21740</name>
</gene>
<dbReference type="InterPro" id="IPR050351">
    <property type="entry name" value="BphY/WalK/GraS-like"/>
</dbReference>
<dbReference type="Proteomes" id="UP000196531">
    <property type="component" value="Unassembled WGS sequence"/>
</dbReference>
<dbReference type="PANTHER" id="PTHR45453">
    <property type="entry name" value="PHOSPHATE REGULON SENSOR PROTEIN PHOR"/>
    <property type="match status" value="1"/>
</dbReference>
<evidence type="ECO:0000256" key="4">
    <source>
        <dbReference type="ARBA" id="ARBA00022679"/>
    </source>
</evidence>
<dbReference type="EC" id="2.7.13.3" evidence="2"/>
<protein>
    <recommendedName>
        <fullName evidence="2">histidine kinase</fullName>
        <ecNumber evidence="2">2.7.13.3</ecNumber>
    </recommendedName>
</protein>
<accession>A0A1Y5F1X5</accession>
<dbReference type="SMART" id="SM00387">
    <property type="entry name" value="HATPase_c"/>
    <property type="match status" value="1"/>
</dbReference>
<dbReference type="AlphaFoldDB" id="A0A1Y5F1X5"/>
<dbReference type="SUPFAM" id="SSF55874">
    <property type="entry name" value="ATPase domain of HSP90 chaperone/DNA topoisomerase II/histidine kinase"/>
    <property type="match status" value="1"/>
</dbReference>
<evidence type="ECO:0000256" key="7">
    <source>
        <dbReference type="SAM" id="Phobius"/>
    </source>
</evidence>
<sequence>MKERDISKDFDYYYEKKNKALFESFHYITTMILVFFTLVNVFSNNYIEAKVDGLMLVYQWLIFILYKKKLNYNLSIILYLTGIGFLVNAVHYISPQNLDSNVIWSPILIILGHFLGGRKVGLFVFISTIIVVISFDYLKSISPGLTSYYFPEKVFVFNMLIISASCLLSFIVGRKINLSELNLVQIIKDKELKNLALNKDTISLLSILTHDFTAPISICQMYLSKYMRANSSTEYSKDLKKIEDNINRMIVILDNVKEISLAKFGIINLKYSEVDLRDCIIKELNFQKKEIFDKSLIVNLEWNKKEEFFILAEEVSLTNAILRTLISNAVRFNKTMGTLEILLKNEKNHVELEIRNTGHQIPEEFFNHIYEIGHSTVLKGEFKEKGMGLGLPLCKEFLNHMGSKIKIINEPNKVAVIVKFLRFAENNNKHVA</sequence>
<dbReference type="GO" id="GO:0016036">
    <property type="term" value="P:cellular response to phosphate starvation"/>
    <property type="evidence" value="ECO:0007669"/>
    <property type="project" value="TreeGrafter"/>
</dbReference>
<evidence type="ECO:0000313" key="9">
    <source>
        <dbReference type="EMBL" id="OUR93127.1"/>
    </source>
</evidence>
<dbReference type="GO" id="GO:0005886">
    <property type="term" value="C:plasma membrane"/>
    <property type="evidence" value="ECO:0007669"/>
    <property type="project" value="TreeGrafter"/>
</dbReference>
<dbReference type="Gene3D" id="3.30.565.10">
    <property type="entry name" value="Histidine kinase-like ATPase, C-terminal domain"/>
    <property type="match status" value="1"/>
</dbReference>
<dbReference type="PROSITE" id="PS50109">
    <property type="entry name" value="HIS_KIN"/>
    <property type="match status" value="1"/>
</dbReference>